<dbReference type="AlphaFoldDB" id="I4CEJ6"/>
<reference evidence="5" key="1">
    <citation type="submission" date="2012-06" db="EMBL/GenBank/DDBJ databases">
        <title>Complete sequence of chromosome of Desulfomonile tiedjei DSM 6799.</title>
        <authorList>
            <person name="Lucas S."/>
            <person name="Copeland A."/>
            <person name="Lapidus A."/>
            <person name="Glavina del Rio T."/>
            <person name="Dalin E."/>
            <person name="Tice H."/>
            <person name="Bruce D."/>
            <person name="Goodwin L."/>
            <person name="Pitluck S."/>
            <person name="Peters L."/>
            <person name="Ovchinnikova G."/>
            <person name="Zeytun A."/>
            <person name="Lu M."/>
            <person name="Kyrpides N."/>
            <person name="Mavromatis K."/>
            <person name="Ivanova N."/>
            <person name="Brettin T."/>
            <person name="Detter J.C."/>
            <person name="Han C."/>
            <person name="Larimer F."/>
            <person name="Land M."/>
            <person name="Hauser L."/>
            <person name="Markowitz V."/>
            <person name="Cheng J.-F."/>
            <person name="Hugenholtz P."/>
            <person name="Woyke T."/>
            <person name="Wu D."/>
            <person name="Spring S."/>
            <person name="Schroeder M."/>
            <person name="Brambilla E."/>
            <person name="Klenk H.-P."/>
            <person name="Eisen J.A."/>
        </authorList>
    </citation>
    <scope>NUCLEOTIDE SEQUENCE [LARGE SCALE GENOMIC DNA]</scope>
    <source>
        <strain evidence="5">ATCC 49306 / DSM 6799 / DCB-1</strain>
    </source>
</reference>
<feature type="domain" description="Multidrug resistance protein MdtA-like barrel-sandwich hybrid" evidence="3">
    <location>
        <begin position="130"/>
        <end position="262"/>
    </location>
</feature>
<dbReference type="STRING" id="706587.Desti_5400"/>
<dbReference type="InterPro" id="IPR058625">
    <property type="entry name" value="MdtA-like_BSH"/>
</dbReference>
<dbReference type="Gene3D" id="2.40.30.170">
    <property type="match status" value="1"/>
</dbReference>
<name>I4CEJ6_DESTA</name>
<keyword evidence="5" id="KW-1185">Reference proteome</keyword>
<gene>
    <name evidence="4" type="ordered locus">Desti_5400</name>
</gene>
<dbReference type="HOGENOM" id="CLU_018816_1_0_7"/>
<evidence type="ECO:0000256" key="2">
    <source>
        <dbReference type="SAM" id="Phobius"/>
    </source>
</evidence>
<protein>
    <submittedName>
        <fullName evidence="4">RND family efflux transporter, MFP subunit</fullName>
    </submittedName>
</protein>
<dbReference type="PATRIC" id="fig|706587.4.peg.6080"/>
<feature type="transmembrane region" description="Helical" evidence="2">
    <location>
        <begin position="68"/>
        <end position="87"/>
    </location>
</feature>
<dbReference type="eggNOG" id="COG0845">
    <property type="taxonomic scope" value="Bacteria"/>
</dbReference>
<dbReference type="InterPro" id="IPR006143">
    <property type="entry name" value="RND_pump_MFP"/>
</dbReference>
<evidence type="ECO:0000256" key="1">
    <source>
        <dbReference type="ARBA" id="ARBA00009477"/>
    </source>
</evidence>
<keyword evidence="2" id="KW-0472">Membrane</keyword>
<comment type="similarity">
    <text evidence="1">Belongs to the membrane fusion protein (MFP) (TC 8.A.1) family.</text>
</comment>
<organism evidence="4 5">
    <name type="scientific">Desulfomonile tiedjei (strain ATCC 49306 / DSM 6799 / DCB-1)</name>
    <dbReference type="NCBI Taxonomy" id="706587"/>
    <lineage>
        <taxon>Bacteria</taxon>
        <taxon>Pseudomonadati</taxon>
        <taxon>Thermodesulfobacteriota</taxon>
        <taxon>Desulfomonilia</taxon>
        <taxon>Desulfomonilales</taxon>
        <taxon>Desulfomonilaceae</taxon>
        <taxon>Desulfomonile</taxon>
    </lineage>
</organism>
<dbReference type="Pfam" id="PF25917">
    <property type="entry name" value="BSH_RND"/>
    <property type="match status" value="1"/>
</dbReference>
<accession>I4CEJ6</accession>
<evidence type="ECO:0000259" key="3">
    <source>
        <dbReference type="Pfam" id="PF25917"/>
    </source>
</evidence>
<dbReference type="SUPFAM" id="SSF111369">
    <property type="entry name" value="HlyD-like secretion proteins"/>
    <property type="match status" value="1"/>
</dbReference>
<sequence length="433" mass="46830">MAGKVYFDLREQLDQYSVGFPATKSGIEIKIHRRGYLFPLRIVKSIEESSMYMTKILLKKFAGLSHRYRILLLIGALGFIVCGAVLGNGREKQMPVESASPRLVRSFTVISAQGGVAEYTGVIHARTESDLGFRVSGKIIEKLVKAGDHVKRGQTLMRLDPTDLQLAVNAARANEEAARAQNNRAVSDERRQRALVTIEAVSVQQYDHAKSAADATTAQLNSAIAYSRQMENQVGYAVLRADADGVIMERPADVGQVVSAGNVVIRLAHDGAREAVVNLPEGNTKIAKTVAIARLYADSGQTFPAKLRELSAMADPLTRTYQARYSLGGGENAPLGATVTVHLYGDNGNGAAQPYEIPVGALYDDGTGTSVWVIDPDTLSLSRRFVQVAKLGSETALVSKGLKPGERILALGTHLVKEGERVNILPGPEKEHR</sequence>
<dbReference type="Gene3D" id="1.10.287.470">
    <property type="entry name" value="Helix hairpin bin"/>
    <property type="match status" value="1"/>
</dbReference>
<dbReference type="PANTHER" id="PTHR30469:SF18">
    <property type="entry name" value="RESISTANCE-NODULATION-CELL DIVISION (RND) EFFLUX MEMBRANE FUSION PROTEIN-RELATED"/>
    <property type="match status" value="1"/>
</dbReference>
<dbReference type="KEGG" id="dti:Desti_5400"/>
<evidence type="ECO:0000313" key="5">
    <source>
        <dbReference type="Proteomes" id="UP000006055"/>
    </source>
</evidence>
<evidence type="ECO:0000313" key="4">
    <source>
        <dbReference type="EMBL" id="AFM27987.1"/>
    </source>
</evidence>
<proteinExistence type="inferred from homology"/>
<keyword evidence="2" id="KW-1133">Transmembrane helix</keyword>
<keyword evidence="2" id="KW-0812">Transmembrane</keyword>
<dbReference type="Gene3D" id="2.40.50.100">
    <property type="match status" value="1"/>
</dbReference>
<dbReference type="EMBL" id="CP003360">
    <property type="protein sequence ID" value="AFM27987.1"/>
    <property type="molecule type" value="Genomic_DNA"/>
</dbReference>
<dbReference type="GO" id="GO:1990281">
    <property type="term" value="C:efflux pump complex"/>
    <property type="evidence" value="ECO:0007669"/>
    <property type="project" value="TreeGrafter"/>
</dbReference>
<dbReference type="NCBIfam" id="TIGR01730">
    <property type="entry name" value="RND_mfp"/>
    <property type="match status" value="1"/>
</dbReference>
<dbReference type="Proteomes" id="UP000006055">
    <property type="component" value="Chromosome"/>
</dbReference>
<dbReference type="PANTHER" id="PTHR30469">
    <property type="entry name" value="MULTIDRUG RESISTANCE PROTEIN MDTA"/>
    <property type="match status" value="1"/>
</dbReference>
<dbReference type="GO" id="GO:0015562">
    <property type="term" value="F:efflux transmembrane transporter activity"/>
    <property type="evidence" value="ECO:0007669"/>
    <property type="project" value="TreeGrafter"/>
</dbReference>
<dbReference type="Gene3D" id="2.40.420.20">
    <property type="match status" value="1"/>
</dbReference>